<evidence type="ECO:0000313" key="2">
    <source>
        <dbReference type="Proteomes" id="UP000789920"/>
    </source>
</evidence>
<gene>
    <name evidence="1" type="ORF">RPERSI_LOCUS15196</name>
</gene>
<dbReference type="Proteomes" id="UP000789920">
    <property type="component" value="Unassembled WGS sequence"/>
</dbReference>
<reference evidence="1" key="1">
    <citation type="submission" date="2021-06" db="EMBL/GenBank/DDBJ databases">
        <authorList>
            <person name="Kallberg Y."/>
            <person name="Tangrot J."/>
            <person name="Rosling A."/>
        </authorList>
    </citation>
    <scope>NUCLEOTIDE SEQUENCE</scope>
    <source>
        <strain evidence="1">MA461A</strain>
    </source>
</reference>
<evidence type="ECO:0000313" key="1">
    <source>
        <dbReference type="EMBL" id="CAG8760631.1"/>
    </source>
</evidence>
<name>A0ACA9QNV1_9GLOM</name>
<protein>
    <submittedName>
        <fullName evidence="1">35316_t:CDS:1</fullName>
    </submittedName>
</protein>
<dbReference type="EMBL" id="CAJVQC010036110">
    <property type="protein sequence ID" value="CAG8760631.1"/>
    <property type="molecule type" value="Genomic_DNA"/>
</dbReference>
<feature type="non-terminal residue" evidence="1">
    <location>
        <position position="1"/>
    </location>
</feature>
<proteinExistence type="predicted"/>
<accession>A0ACA9QNV1</accession>
<keyword evidence="2" id="KW-1185">Reference proteome</keyword>
<organism evidence="1 2">
    <name type="scientific">Racocetra persica</name>
    <dbReference type="NCBI Taxonomy" id="160502"/>
    <lineage>
        <taxon>Eukaryota</taxon>
        <taxon>Fungi</taxon>
        <taxon>Fungi incertae sedis</taxon>
        <taxon>Mucoromycota</taxon>
        <taxon>Glomeromycotina</taxon>
        <taxon>Glomeromycetes</taxon>
        <taxon>Diversisporales</taxon>
        <taxon>Gigasporaceae</taxon>
        <taxon>Racocetra</taxon>
    </lineage>
</organism>
<sequence length="68" mass="7504">QSADHIGDPSALIYREQLTDKSEIGKSTSNLIDNSVLNELQTTKNIENSESSKKAANLDLTELMRLIT</sequence>
<comment type="caution">
    <text evidence="1">The sequence shown here is derived from an EMBL/GenBank/DDBJ whole genome shotgun (WGS) entry which is preliminary data.</text>
</comment>